<accession>A0A2P2PM26</accession>
<name>A0A2P2PM26_RHIMU</name>
<organism evidence="1">
    <name type="scientific">Rhizophora mucronata</name>
    <name type="common">Asiatic mangrove</name>
    <dbReference type="NCBI Taxonomy" id="61149"/>
    <lineage>
        <taxon>Eukaryota</taxon>
        <taxon>Viridiplantae</taxon>
        <taxon>Streptophyta</taxon>
        <taxon>Embryophyta</taxon>
        <taxon>Tracheophyta</taxon>
        <taxon>Spermatophyta</taxon>
        <taxon>Magnoliopsida</taxon>
        <taxon>eudicotyledons</taxon>
        <taxon>Gunneridae</taxon>
        <taxon>Pentapetalae</taxon>
        <taxon>rosids</taxon>
        <taxon>fabids</taxon>
        <taxon>Malpighiales</taxon>
        <taxon>Rhizophoraceae</taxon>
        <taxon>Rhizophora</taxon>
    </lineage>
</organism>
<dbReference type="AlphaFoldDB" id="A0A2P2PM26"/>
<proteinExistence type="predicted"/>
<evidence type="ECO:0000313" key="1">
    <source>
        <dbReference type="EMBL" id="MBX55788.1"/>
    </source>
</evidence>
<dbReference type="EMBL" id="GGEC01075304">
    <property type="protein sequence ID" value="MBX55788.1"/>
    <property type="molecule type" value="Transcribed_RNA"/>
</dbReference>
<protein>
    <submittedName>
        <fullName evidence="1">Uncharacterized protein</fullName>
    </submittedName>
</protein>
<sequence>MVNADSPIFLGFGHRKLVLVLF</sequence>
<reference evidence="1" key="1">
    <citation type="submission" date="2018-02" db="EMBL/GenBank/DDBJ databases">
        <title>Rhizophora mucronata_Transcriptome.</title>
        <authorList>
            <person name="Meera S.P."/>
            <person name="Sreeshan A."/>
            <person name="Augustine A."/>
        </authorList>
    </citation>
    <scope>NUCLEOTIDE SEQUENCE</scope>
    <source>
        <tissue evidence="1">Leaf</tissue>
    </source>
</reference>